<dbReference type="InterPro" id="IPR008132">
    <property type="entry name" value="5HT3_rcpt"/>
</dbReference>
<name>A0A7K4Z7R2_BUCAB</name>
<dbReference type="SUPFAM" id="SSF63712">
    <property type="entry name" value="Nicotinic receptor ligand binding domain-like"/>
    <property type="match status" value="1"/>
</dbReference>
<evidence type="ECO:0000256" key="23">
    <source>
        <dbReference type="ARBA" id="ARBA00068982"/>
    </source>
</evidence>
<evidence type="ECO:0000256" key="3">
    <source>
        <dbReference type="ARBA" id="ARBA00022692"/>
    </source>
</evidence>
<keyword evidence="1 27" id="KW-0813">Transport</keyword>
<comment type="subcellular location">
    <subcellularLocation>
        <location evidence="15">Postsynaptic cell membrane</location>
        <topology evidence="15">Multi-pass membrane protein</topology>
    </subcellularLocation>
</comment>
<feature type="domain" description="Neurotransmitter-gated ion-channel transmembrane" evidence="29">
    <location>
        <begin position="218"/>
        <end position="439"/>
    </location>
</feature>
<comment type="catalytic activity">
    <reaction evidence="16">
        <text>Mg(2+)(in) = Mg(2+)(out)</text>
        <dbReference type="Rhea" id="RHEA:29827"/>
        <dbReference type="ChEBI" id="CHEBI:18420"/>
    </reaction>
</comment>
<keyword evidence="6" id="KW-0770">Synapse</keyword>
<feature type="transmembrane region" description="Helical" evidence="27">
    <location>
        <begin position="274"/>
        <end position="299"/>
    </location>
</feature>
<dbReference type="FunFam" id="1.20.58.390:FF:000020">
    <property type="entry name" value="5-hydroxytryptamine (serotonin) receptor 3A"/>
    <property type="match status" value="1"/>
</dbReference>
<evidence type="ECO:0000256" key="10">
    <source>
        <dbReference type="ARBA" id="ARBA00023170"/>
    </source>
</evidence>
<keyword evidence="14 27" id="KW-0407">Ion channel</keyword>
<feature type="non-terminal residue" evidence="30">
    <location>
        <position position="1"/>
    </location>
</feature>
<evidence type="ECO:0000256" key="17">
    <source>
        <dbReference type="ARBA" id="ARBA00034430"/>
    </source>
</evidence>
<comment type="similarity">
    <text evidence="21">Belongs to the ligand-gated ion channel (TC 1.A.9) family. 5-hydroxytryptamine receptor (TC 1.A.9.2) subfamily. HTR3A sub-subfamily.</text>
</comment>
<protein>
    <recommendedName>
        <fullName evidence="23">5-hydroxytryptamine receptor 3A</fullName>
    </recommendedName>
    <alternativeName>
        <fullName evidence="25">5-hydroxytryptamine receptor 3</fullName>
    </alternativeName>
    <alternativeName>
        <fullName evidence="24">Serotonin receptor 3A</fullName>
    </alternativeName>
    <alternativeName>
        <fullName evidence="26">Serotonin-gated ion channel receptor</fullName>
    </alternativeName>
</protein>
<evidence type="ECO:0000256" key="5">
    <source>
        <dbReference type="ARBA" id="ARBA00022989"/>
    </source>
</evidence>
<keyword evidence="31" id="KW-1185">Reference proteome</keyword>
<evidence type="ECO:0000256" key="9">
    <source>
        <dbReference type="ARBA" id="ARBA00023157"/>
    </source>
</evidence>
<dbReference type="InterPro" id="IPR006029">
    <property type="entry name" value="Neurotrans-gated_channel_TM"/>
</dbReference>
<evidence type="ECO:0000259" key="28">
    <source>
        <dbReference type="Pfam" id="PF02931"/>
    </source>
</evidence>
<feature type="domain" description="Neurotransmitter-gated ion-channel ligand-binding" evidence="28">
    <location>
        <begin position="4"/>
        <end position="211"/>
    </location>
</feature>
<dbReference type="EMBL" id="VYZL01005864">
    <property type="protein sequence ID" value="NWR67360.1"/>
    <property type="molecule type" value="Genomic_DNA"/>
</dbReference>
<dbReference type="Pfam" id="PF02932">
    <property type="entry name" value="Neur_chan_memb"/>
    <property type="match status" value="1"/>
</dbReference>
<dbReference type="Pfam" id="PF02931">
    <property type="entry name" value="Neur_chan_LBD"/>
    <property type="match status" value="1"/>
</dbReference>
<evidence type="ECO:0000256" key="27">
    <source>
        <dbReference type="RuleBase" id="RU000687"/>
    </source>
</evidence>
<evidence type="ECO:0000256" key="7">
    <source>
        <dbReference type="ARBA" id="ARBA00023065"/>
    </source>
</evidence>
<evidence type="ECO:0000256" key="26">
    <source>
        <dbReference type="ARBA" id="ARBA00083210"/>
    </source>
</evidence>
<evidence type="ECO:0000256" key="8">
    <source>
        <dbReference type="ARBA" id="ARBA00023136"/>
    </source>
</evidence>
<evidence type="ECO:0000256" key="6">
    <source>
        <dbReference type="ARBA" id="ARBA00023018"/>
    </source>
</evidence>
<dbReference type="Gene3D" id="1.20.58.390">
    <property type="entry name" value="Neurotransmitter-gated ion-channel transmembrane domain"/>
    <property type="match status" value="1"/>
</dbReference>
<dbReference type="GO" id="GO:0004888">
    <property type="term" value="F:transmembrane signaling receptor activity"/>
    <property type="evidence" value="ECO:0007669"/>
    <property type="project" value="InterPro"/>
</dbReference>
<keyword evidence="12" id="KW-0628">Postsynaptic cell membrane</keyword>
<dbReference type="CDD" id="cd19063">
    <property type="entry name" value="LGIC_TM_5-HT3"/>
    <property type="match status" value="1"/>
</dbReference>
<dbReference type="InterPro" id="IPR036719">
    <property type="entry name" value="Neuro-gated_channel_TM_sf"/>
</dbReference>
<dbReference type="PRINTS" id="PR01708">
    <property type="entry name" value="5HT3RECEPTOR"/>
</dbReference>
<comment type="catalytic activity">
    <reaction evidence="19">
        <text>Ca(2+)(in) = Ca(2+)(out)</text>
        <dbReference type="Rhea" id="RHEA:29671"/>
        <dbReference type="ChEBI" id="CHEBI:29108"/>
    </reaction>
</comment>
<keyword evidence="8 27" id="KW-0472">Membrane</keyword>
<evidence type="ECO:0000256" key="16">
    <source>
        <dbReference type="ARBA" id="ARBA00034269"/>
    </source>
</evidence>
<sequence length="451" mass="51950">PALRRLSHYLMAHYQKGTRPVRDWRTTTNVAIDLMVYAILSVDEKNQVLTTYVWYRQHWTDEFLRWDPARFDNLTQISLPAESIWVPDILINEFVDVGKSPHVPYVYVSHHGEVQNLKPIQVMTACSLDIYNFPFDVQNCSLTFTSWLHHVRDINLSLWRQPELVKFDRSVFMNQGEWELLYVLSRFQEFSVKSSDSYAEMKFYVVIRRRPLFYTVSLLLPSIFLMVMDIVGFYLPPNSGERVSFKITLLLGYSVFLIIVSDTLPATAVGTPLIGVYFVVCMALLVISLTETILIVHLVHKQDLQPHVPEWVKRLLLERATVLLCIRDRGQFSPNQTKSLDISRRVENNDSTAKLNPSGCENAQECEGLGGARPVPPFAGLVEGSPLVLSVLREMTAIRQFLEKREEFRDVAREWLQVGYVLDVLLFRTYLAAVLAYGITLGTLWSVWRDA</sequence>
<organism evidence="30 31">
    <name type="scientific">Bucorvus abyssinicus</name>
    <name type="common">Northern ground-hornbill</name>
    <name type="synonym">Abyssinian ground-hornbill</name>
    <dbReference type="NCBI Taxonomy" id="153643"/>
    <lineage>
        <taxon>Eukaryota</taxon>
        <taxon>Metazoa</taxon>
        <taxon>Chordata</taxon>
        <taxon>Craniata</taxon>
        <taxon>Vertebrata</taxon>
        <taxon>Euteleostomi</taxon>
        <taxon>Archelosauria</taxon>
        <taxon>Archosauria</taxon>
        <taxon>Dinosauria</taxon>
        <taxon>Saurischia</taxon>
        <taxon>Theropoda</taxon>
        <taxon>Coelurosauria</taxon>
        <taxon>Aves</taxon>
        <taxon>Neognathae</taxon>
        <taxon>Neoaves</taxon>
        <taxon>Telluraves</taxon>
        <taxon>Coraciimorphae</taxon>
        <taxon>Bucerotiformes</taxon>
        <taxon>Bucorvidae</taxon>
        <taxon>Bucorvus</taxon>
    </lineage>
</organism>
<keyword evidence="9" id="KW-1015">Disulfide bond</keyword>
<evidence type="ECO:0000256" key="12">
    <source>
        <dbReference type="ARBA" id="ARBA00023257"/>
    </source>
</evidence>
<evidence type="ECO:0000313" key="31">
    <source>
        <dbReference type="Proteomes" id="UP000551127"/>
    </source>
</evidence>
<comment type="subunit">
    <text evidence="22">Forms homopentameric as well as heteropentameric serotonin-activated cation-selective channel complexes with HTR3B or HTR3C or HTR3D or HTR3E. The homomeric complex is functional but exhibits low conductance with modified voltage dependence, and decreased agonist and antagonist affinity. Heteropentameric complexes display properties which resemble that of neuronal serotonin-activated channels in vivo. Interacts with RIC3.</text>
</comment>
<comment type="catalytic activity">
    <reaction evidence="18">
        <text>Na(+)(in) = Na(+)(out)</text>
        <dbReference type="Rhea" id="RHEA:34963"/>
        <dbReference type="ChEBI" id="CHEBI:29101"/>
    </reaction>
</comment>
<keyword evidence="5 27" id="KW-1133">Transmembrane helix</keyword>
<dbReference type="NCBIfam" id="TIGR00860">
    <property type="entry name" value="LIC"/>
    <property type="match status" value="1"/>
</dbReference>
<evidence type="ECO:0000256" key="11">
    <source>
        <dbReference type="ARBA" id="ARBA00023180"/>
    </source>
</evidence>
<keyword evidence="4" id="KW-0732">Signal</keyword>
<evidence type="ECO:0000256" key="4">
    <source>
        <dbReference type="ARBA" id="ARBA00022729"/>
    </source>
</evidence>
<feature type="transmembrane region" description="Helical" evidence="27">
    <location>
        <begin position="212"/>
        <end position="235"/>
    </location>
</feature>
<dbReference type="SUPFAM" id="SSF90112">
    <property type="entry name" value="Neurotransmitter-gated ion-channel transmembrane pore"/>
    <property type="match status" value="1"/>
</dbReference>
<evidence type="ECO:0000259" key="29">
    <source>
        <dbReference type="Pfam" id="PF02932"/>
    </source>
</evidence>
<dbReference type="InterPro" id="IPR038050">
    <property type="entry name" value="Neuro_actylchol_rec"/>
</dbReference>
<evidence type="ECO:0000256" key="14">
    <source>
        <dbReference type="ARBA" id="ARBA00023303"/>
    </source>
</evidence>
<dbReference type="FunFam" id="2.70.170.10:FF:000017">
    <property type="entry name" value="5-hydroxytryptamine receptor 3A"/>
    <property type="match status" value="1"/>
</dbReference>
<keyword evidence="10" id="KW-0675">Receptor</keyword>
<evidence type="ECO:0000313" key="30">
    <source>
        <dbReference type="EMBL" id="NWR67360.1"/>
    </source>
</evidence>
<evidence type="ECO:0000256" key="22">
    <source>
        <dbReference type="ARBA" id="ARBA00061864"/>
    </source>
</evidence>
<dbReference type="InterPro" id="IPR008133">
    <property type="entry name" value="5HT3_rcpt_A"/>
</dbReference>
<comment type="caution">
    <text evidence="30">The sequence shown here is derived from an EMBL/GenBank/DDBJ whole genome shotgun (WGS) entry which is preliminary data.</text>
</comment>
<comment type="catalytic activity">
    <reaction evidence="17">
        <text>K(+)(in) = K(+)(out)</text>
        <dbReference type="Rhea" id="RHEA:29463"/>
        <dbReference type="ChEBI" id="CHEBI:29103"/>
    </reaction>
</comment>
<dbReference type="GO" id="GO:0045211">
    <property type="term" value="C:postsynaptic membrane"/>
    <property type="evidence" value="ECO:0007669"/>
    <property type="project" value="UniProtKB-SubCell"/>
</dbReference>
<feature type="non-terminal residue" evidence="30">
    <location>
        <position position="451"/>
    </location>
</feature>
<evidence type="ECO:0000256" key="21">
    <source>
        <dbReference type="ARBA" id="ARBA00061202"/>
    </source>
</evidence>
<dbReference type="InterPro" id="IPR006202">
    <property type="entry name" value="Neur_chan_lig-bd"/>
</dbReference>
<proteinExistence type="inferred from homology"/>
<reference evidence="30 31" key="1">
    <citation type="submission" date="2019-09" db="EMBL/GenBank/DDBJ databases">
        <title>Bird 10,000 Genomes (B10K) Project - Family phase.</title>
        <authorList>
            <person name="Zhang G."/>
        </authorList>
    </citation>
    <scope>NUCLEOTIDE SEQUENCE [LARGE SCALE GENOMIC DNA]</scope>
    <source>
        <strain evidence="30">B10K-DU-012-80</strain>
    </source>
</reference>
<dbReference type="OrthoDB" id="410315at2759"/>
<dbReference type="InterPro" id="IPR006201">
    <property type="entry name" value="Neur_channel"/>
</dbReference>
<keyword evidence="2" id="KW-1003">Cell membrane</keyword>
<accession>A0A7K4Z7R2</accession>
<evidence type="ECO:0000256" key="2">
    <source>
        <dbReference type="ARBA" id="ARBA00022475"/>
    </source>
</evidence>
<dbReference type="InterPro" id="IPR036734">
    <property type="entry name" value="Neur_chan_lig-bd_sf"/>
</dbReference>
<gene>
    <name evidence="30" type="primary">Htr3a_1</name>
    <name evidence="30" type="ORF">BUCABY_R11062</name>
</gene>
<dbReference type="Proteomes" id="UP000551127">
    <property type="component" value="Unassembled WGS sequence"/>
</dbReference>
<dbReference type="PRINTS" id="PR01709">
    <property type="entry name" value="5HT3ARECEPTR"/>
</dbReference>
<dbReference type="InterPro" id="IPR018000">
    <property type="entry name" value="Neurotransmitter_ion_chnl_CS"/>
</dbReference>
<dbReference type="GO" id="GO:0005230">
    <property type="term" value="F:extracellular ligand-gated monoatomic ion channel activity"/>
    <property type="evidence" value="ECO:0007669"/>
    <property type="project" value="InterPro"/>
</dbReference>
<evidence type="ECO:0000256" key="15">
    <source>
        <dbReference type="ARBA" id="ARBA00034104"/>
    </source>
</evidence>
<evidence type="ECO:0000256" key="20">
    <source>
        <dbReference type="ARBA" id="ARBA00037540"/>
    </source>
</evidence>
<keyword evidence="3 27" id="KW-0812">Transmembrane</keyword>
<evidence type="ECO:0000256" key="1">
    <source>
        <dbReference type="ARBA" id="ARBA00022448"/>
    </source>
</evidence>
<keyword evidence="11" id="KW-0325">Glycoprotein</keyword>
<dbReference type="InterPro" id="IPR049944">
    <property type="entry name" value="LGIC_TM_5-HT3"/>
</dbReference>
<dbReference type="Gene3D" id="2.70.170.10">
    <property type="entry name" value="Neurotransmitter-gated ion-channel ligand-binding domain"/>
    <property type="match status" value="1"/>
</dbReference>
<dbReference type="PROSITE" id="PS00236">
    <property type="entry name" value="NEUROTR_ION_CHANNEL"/>
    <property type="match status" value="1"/>
</dbReference>
<evidence type="ECO:0000256" key="24">
    <source>
        <dbReference type="ARBA" id="ARBA00078864"/>
    </source>
</evidence>
<dbReference type="PANTHER" id="PTHR18945">
    <property type="entry name" value="NEUROTRANSMITTER GATED ION CHANNEL"/>
    <property type="match status" value="1"/>
</dbReference>
<dbReference type="AlphaFoldDB" id="A0A7K4Z7R2"/>
<dbReference type="PRINTS" id="PR00252">
    <property type="entry name" value="NRIONCHANNEL"/>
</dbReference>
<feature type="transmembrane region" description="Helical" evidence="27">
    <location>
        <begin position="425"/>
        <end position="448"/>
    </location>
</feature>
<keyword evidence="13" id="KW-1071">Ligand-gated ion channel</keyword>
<comment type="function">
    <text evidence="20">Forms serotonin (5-hydroxytryptamine/5-HT3)-activated cation-selective channel complexes, which when activated cause fast, depolarizing responses in neurons.</text>
</comment>
<evidence type="ECO:0000256" key="19">
    <source>
        <dbReference type="ARBA" id="ARBA00036634"/>
    </source>
</evidence>
<evidence type="ECO:0000256" key="18">
    <source>
        <dbReference type="ARBA" id="ARBA00036239"/>
    </source>
</evidence>
<evidence type="ECO:0000256" key="25">
    <source>
        <dbReference type="ARBA" id="ARBA00080492"/>
    </source>
</evidence>
<evidence type="ECO:0000256" key="13">
    <source>
        <dbReference type="ARBA" id="ARBA00023286"/>
    </source>
</evidence>
<feature type="transmembrane region" description="Helical" evidence="27">
    <location>
        <begin position="247"/>
        <end position="268"/>
    </location>
</feature>
<keyword evidence="7 27" id="KW-0406">Ion transport</keyword>
<dbReference type="CDD" id="cd19011">
    <property type="entry name" value="LGIC_ECD_5-HT3A"/>
    <property type="match status" value="1"/>
</dbReference>